<dbReference type="OrthoDB" id="10255000at2759"/>
<comment type="subcellular location">
    <subcellularLocation>
        <location evidence="1">Cytoplasm</location>
        <location evidence="1">Cytoskeleton</location>
        <location evidence="1">Microtubule organizing center</location>
    </subcellularLocation>
</comment>
<protein>
    <recommendedName>
        <fullName evidence="12">Centrosomin N-terminal motif 1 domain-containing protein</fullName>
    </recommendedName>
</protein>
<feature type="compositionally biased region" description="Polar residues" evidence="7">
    <location>
        <begin position="1"/>
        <end position="19"/>
    </location>
</feature>
<evidence type="ECO:0000256" key="6">
    <source>
        <dbReference type="SAM" id="Coils"/>
    </source>
</evidence>
<sequence length="1728" mass="203014">MTNKHSNQNSMIQKIQSSDNLRHKKKNEALSNLEEIISSSGNMERTLEDLYYVFSATPGGSLVLKQSLEEDKKNSKNTSTISSKLQKKMYNSLATLESDLYTAVTSLLNSISPTDTDYALVSSFYSFSRKLLIREQKHTITQTLNTDTKRYTQDSFPFRSPSSECLFVISSNGPLFSSLAAKSVFDTRPINTEGRAYVTQVIPNYSTSTKSSQTFASICPAPSQSESSALKKRKLKHPTLKLIPSVKWLYYNSYSSYAPTKDMETAIFSEKHINAVWWKRKNEKSSMKQEKDIEKHATKQSNADQQSNLELDEKLILSYEPINISDELKTSILYKEHNDININEIGKLIQTLSEMQSSRIARSQTEAPGELEEQLAFHIQQLLLKQIVLFNIQPKELLPKPLSLSMSFLVLGPSYNGTLPNVPLTSSAEEIRSQHGSYSDLQNYSRNEGLYHQNSQKITNIPINLPSLLPFFFSYIFEKMNPLLSIQTPRTDVGTVNSIDADELSFGSREPSFISPTKKENWKSFKALSTPVQERILSDRTKNIINVKHEFTPLLQKQKFERSTENEKSVNISREDNHEESSSIVSVKSMIELPEQDALKEKNGPTLTIREQERIIDTMRKENWGLKLKIHFLNDRLDKLAPDQIEKALKENIENKIQQAKLIQEIKKYRKSLLESEKKIQEISVNGLNSENLESNEIISDQKKILDKIVLENNHYANELFKAQEKIEALSKEIEKLKNGENDTTIYEKLSYLEEQLQHALKKNDDMMAELQEKQNKIDEKEDEIELQEEEQSKLKQIIEELEQRYLSRESDQEVNNYNSHIDSLKNDLNIAKKKLDEKEKTIQQLILEKDNNSNELNHELKKARSELSKISNEYYEFKNIQEEKVYNLENSYNNLNNELKIKKEEIASLHKQLETKESNTIEINENIQNILNEKYKLEEDLKEAHNNIKELHINLEEYDNRQEELEHDLKEKEDELKRSERALSDLQEEKNILQTNLEEIKQQNSDLQKNINKLIVTENTFKETLQSEEERHRKREIQLENQINDQNIRYENQKKELNKALDDIQILKENLKQVQKSEELLRNNMKLLTIEYNELQQQYTEKQEIIENKENQIAQFRQDYEKLKTEYASIKSTLENLYDEKNDLLLLIEKNKSDDIERANILSLNETIKVLEHQIESIKFERDKLLKSFNLLNEDIFNYKDTISHLEKERDFLKEKLDAFNINGKIFPQSDEKYLEFQKNISMLEAQIKLLETEKKKLLETNIDLENNFNDALKKINNEEMNLIQEYKIKKMELEEIVHMKEQEQESLVKQIEELEMTLLNKEKIHKTKIKQLNDEIFLLQDQLKDLRLHQKESMKSGKSNEHIISDLPKNIFKLKDGLYNTELKTTSQHKDYEINNYETELSELKLKYKNANEIISNMKHEALAREEEFQIKINEIMVKEKSKLTRLQNEKAQLESNLLRMSEEKATLEDEKEQLQRQLSLLETNAIFTSKNYVDKNENARIVQEKEELKECLMLTKAELNEIKGNMRIRETQLKEQLYKIDKDKHFLINKMELAEKKIQAITEEKNEISKKMHYLEKQLHEDGYLYNNQNYLKKNTRFNEQQSKELYTVKLKHKAELKGLSKQIRYLKALVSREEQFRASLSYAKKFFLMKIDSYESCNEANLRLIEKMGIYPDRSLRQNHVTLKIIVLIIIAIERMKKFSIEWSKQAKIKEKLLRSLSLIRTNI</sequence>
<feature type="domain" description="Centrosomin N-terminal motif 1" evidence="8">
    <location>
        <begin position="608"/>
        <end position="680"/>
    </location>
</feature>
<dbReference type="EMBL" id="CP054545">
    <property type="protein sequence ID" value="QSL66831.1"/>
    <property type="molecule type" value="Genomic_DNA"/>
</dbReference>
<keyword evidence="3" id="KW-0597">Phosphoprotein</keyword>
<reference evidence="10" key="1">
    <citation type="submission" date="2020-06" db="EMBL/GenBank/DDBJ databases">
        <title>Genomes of multiple members of Pneumocystis genus reveal paths to human pathogen Pneumocystis jirovecii.</title>
        <authorList>
            <person name="Cisse O.H."/>
            <person name="Ma L."/>
            <person name="Dekker J."/>
            <person name="Khil P."/>
            <person name="Jo J."/>
            <person name="Brenchley J."/>
            <person name="Blair R."/>
            <person name="Pahar B."/>
            <person name="Chabe M."/>
            <person name="Van Rompay K.A."/>
            <person name="Keesler R."/>
            <person name="Sukura A."/>
            <person name="Hirsch V."/>
            <person name="Kutty G."/>
            <person name="Liu Y."/>
            <person name="Peng L."/>
            <person name="Chen J."/>
            <person name="Song J."/>
            <person name="Weissenbacher-Lang C."/>
            <person name="Xu J."/>
            <person name="Upham N.S."/>
            <person name="Stajich J.E."/>
            <person name="Cuomo C.A."/>
            <person name="Cushion M.T."/>
            <person name="Kovacs J.A."/>
        </authorList>
    </citation>
    <scope>NUCLEOTIDE SEQUENCE</scope>
    <source>
        <strain evidence="10">2A</strain>
    </source>
</reference>
<feature type="compositionally biased region" description="Basic and acidic residues" evidence="7">
    <location>
        <begin position="560"/>
        <end position="581"/>
    </location>
</feature>
<evidence type="ECO:0000256" key="1">
    <source>
        <dbReference type="ARBA" id="ARBA00004267"/>
    </source>
</evidence>
<dbReference type="GO" id="GO:0005815">
    <property type="term" value="C:microtubule organizing center"/>
    <property type="evidence" value="ECO:0007669"/>
    <property type="project" value="UniProtKB-SubCell"/>
</dbReference>
<evidence type="ECO:0000313" key="10">
    <source>
        <dbReference type="EMBL" id="QSL66831.1"/>
    </source>
</evidence>
<organism evidence="10 11">
    <name type="scientific">Pneumocystis wakefieldiae</name>
    <dbReference type="NCBI Taxonomy" id="38082"/>
    <lineage>
        <taxon>Eukaryota</taxon>
        <taxon>Fungi</taxon>
        <taxon>Dikarya</taxon>
        <taxon>Ascomycota</taxon>
        <taxon>Taphrinomycotina</taxon>
        <taxon>Pneumocystomycetes</taxon>
        <taxon>Pneumocystaceae</taxon>
        <taxon>Pneumocystis</taxon>
    </lineage>
</organism>
<dbReference type="Pfam" id="PF07989">
    <property type="entry name" value="Cnn_1N"/>
    <property type="match status" value="1"/>
</dbReference>
<proteinExistence type="predicted"/>
<feature type="coiled-coil region" evidence="6">
    <location>
        <begin position="659"/>
        <end position="686"/>
    </location>
</feature>
<feature type="region of interest" description="Disordered" evidence="7">
    <location>
        <begin position="560"/>
        <end position="584"/>
    </location>
</feature>
<evidence type="ECO:0000256" key="2">
    <source>
        <dbReference type="ARBA" id="ARBA00022490"/>
    </source>
</evidence>
<evidence type="ECO:0000256" key="3">
    <source>
        <dbReference type="ARBA" id="ARBA00022553"/>
    </source>
</evidence>
<keyword evidence="4 6" id="KW-0175">Coiled coil</keyword>
<feature type="domain" description="Pericentrin/AKAP-450 centrosomal targeting" evidence="9">
    <location>
        <begin position="1634"/>
        <end position="1707"/>
    </location>
</feature>
<accession>A0A899FYF5</accession>
<dbReference type="GO" id="GO:0005737">
    <property type="term" value="C:cytoplasm"/>
    <property type="evidence" value="ECO:0007669"/>
    <property type="project" value="UniProtKB-ARBA"/>
</dbReference>
<feature type="coiled-coil region" evidence="6">
    <location>
        <begin position="713"/>
        <end position="1141"/>
    </location>
</feature>
<dbReference type="Proteomes" id="UP000663699">
    <property type="component" value="Chromosome 14"/>
</dbReference>
<feature type="coiled-coil region" evidence="6">
    <location>
        <begin position="1396"/>
        <end position="1487"/>
    </location>
</feature>
<evidence type="ECO:0000256" key="4">
    <source>
        <dbReference type="ARBA" id="ARBA00023054"/>
    </source>
</evidence>
<dbReference type="InterPro" id="IPR019528">
    <property type="entry name" value="PACT_domain"/>
</dbReference>
<gene>
    <name evidence="10" type="ORF">MERGE_001218</name>
</gene>
<keyword evidence="11" id="KW-1185">Reference proteome</keyword>
<evidence type="ECO:0008006" key="12">
    <source>
        <dbReference type="Google" id="ProtNLM"/>
    </source>
</evidence>
<feature type="coiled-coil region" evidence="6">
    <location>
        <begin position="1547"/>
        <end position="1581"/>
    </location>
</feature>
<evidence type="ECO:0000256" key="7">
    <source>
        <dbReference type="SAM" id="MobiDB-lite"/>
    </source>
</evidence>
<dbReference type="InterPro" id="IPR012943">
    <property type="entry name" value="Cnn_1N"/>
</dbReference>
<dbReference type="Pfam" id="PF10495">
    <property type="entry name" value="PACT_coil_coil"/>
    <property type="match status" value="1"/>
</dbReference>
<dbReference type="Gene3D" id="1.20.5.340">
    <property type="match status" value="1"/>
</dbReference>
<keyword evidence="2" id="KW-0963">Cytoplasm</keyword>
<evidence type="ECO:0000259" key="8">
    <source>
        <dbReference type="Pfam" id="PF07989"/>
    </source>
</evidence>
<keyword evidence="5" id="KW-0206">Cytoskeleton</keyword>
<feature type="coiled-coil region" evidence="6">
    <location>
        <begin position="1197"/>
        <end position="1351"/>
    </location>
</feature>
<evidence type="ECO:0000313" key="11">
    <source>
        <dbReference type="Proteomes" id="UP000663699"/>
    </source>
</evidence>
<feature type="region of interest" description="Disordered" evidence="7">
    <location>
        <begin position="1"/>
        <end position="23"/>
    </location>
</feature>
<evidence type="ECO:0000259" key="9">
    <source>
        <dbReference type="Pfam" id="PF10495"/>
    </source>
</evidence>
<evidence type="ECO:0000256" key="5">
    <source>
        <dbReference type="ARBA" id="ARBA00023212"/>
    </source>
</evidence>
<name>A0A899FYF5_9ASCO</name>